<feature type="transmembrane region" description="Helical" evidence="5">
    <location>
        <begin position="468"/>
        <end position="490"/>
    </location>
</feature>
<reference evidence="7" key="1">
    <citation type="submission" date="2021-02" db="EMBL/GenBank/DDBJ databases">
        <authorList>
            <person name="Nowell W R."/>
        </authorList>
    </citation>
    <scope>NUCLEOTIDE SEQUENCE</scope>
</reference>
<name>A0A819XEQ9_9BILA</name>
<organism evidence="7 8">
    <name type="scientific">Rotaria socialis</name>
    <dbReference type="NCBI Taxonomy" id="392032"/>
    <lineage>
        <taxon>Eukaryota</taxon>
        <taxon>Metazoa</taxon>
        <taxon>Spiralia</taxon>
        <taxon>Gnathifera</taxon>
        <taxon>Rotifera</taxon>
        <taxon>Eurotatoria</taxon>
        <taxon>Bdelloidea</taxon>
        <taxon>Philodinida</taxon>
        <taxon>Philodinidae</taxon>
        <taxon>Rotaria</taxon>
    </lineage>
</organism>
<feature type="transmembrane region" description="Helical" evidence="5">
    <location>
        <begin position="300"/>
        <end position="319"/>
    </location>
</feature>
<dbReference type="Proteomes" id="UP000663873">
    <property type="component" value="Unassembled WGS sequence"/>
</dbReference>
<keyword evidence="3 5" id="KW-1133">Transmembrane helix</keyword>
<dbReference type="InterPro" id="IPR036719">
    <property type="entry name" value="Neuro-gated_channel_TM_sf"/>
</dbReference>
<evidence type="ECO:0000256" key="3">
    <source>
        <dbReference type="ARBA" id="ARBA00022989"/>
    </source>
</evidence>
<keyword evidence="4 5" id="KW-0472">Membrane</keyword>
<dbReference type="InterPro" id="IPR006201">
    <property type="entry name" value="Neur_channel"/>
</dbReference>
<dbReference type="InterPro" id="IPR006202">
    <property type="entry name" value="Neur_chan_lig-bd"/>
</dbReference>
<gene>
    <name evidence="7" type="ORF">UJA718_LOCUS2520</name>
</gene>
<sequence>MIQLTVLVTIFIIFLRTFTTSVLTTIDPKHELLTEIVGRYSVLFFFAVYRILEKYEASIFKCSFRYRIAARNLRESESTIPFKIQFPIHDILKVDGSTNEYIFRATIEINYQFEFLHWDFNDTKNRYYDINEIVLTKTMLQTLWLPDIHLKDEEFLSFKIEHESAKITRDGYIIWIRRGLFTILSLIDLTYYPFDHQYIRINMFNKQNSFRLEYEKKNISKFHSIVSRSFNLWTRLFGSLETNSAGNHSLIFQESDQLMKPVLLRGWFVRTLGVESKPDSENLNSLSIYILMQRRRESHIYTTILPTLFFSVFIIIFYFSSIKSYQRLMIGLLHIFATLLFMIHLDKKISAEQLSYTPLILRYLSLIFLIEILSLFFDHIIHSIYFGGIHFVTDWLRKKDKYESQPARLSHVRLLTQGLQLNNTDNDEGTNIFMKQLIEREESLKFEDYQQYQWHQQACLSECLCCSFFLIIIIVVFLFIFFIVPTFGFYQK</sequence>
<evidence type="ECO:0000256" key="2">
    <source>
        <dbReference type="ARBA" id="ARBA00022692"/>
    </source>
</evidence>
<keyword evidence="8" id="KW-1185">Reference proteome</keyword>
<dbReference type="Gene3D" id="1.20.58.390">
    <property type="entry name" value="Neurotransmitter-gated ion-channel transmembrane domain"/>
    <property type="match status" value="1"/>
</dbReference>
<evidence type="ECO:0000259" key="6">
    <source>
        <dbReference type="Pfam" id="PF02931"/>
    </source>
</evidence>
<dbReference type="InterPro" id="IPR036734">
    <property type="entry name" value="Neur_chan_lig-bd_sf"/>
</dbReference>
<feature type="transmembrane region" description="Helical" evidence="5">
    <location>
        <begin position="357"/>
        <end position="377"/>
    </location>
</feature>
<dbReference type="SUPFAM" id="SSF63712">
    <property type="entry name" value="Nicotinic receptor ligand binding domain-like"/>
    <property type="match status" value="1"/>
</dbReference>
<evidence type="ECO:0000256" key="4">
    <source>
        <dbReference type="ARBA" id="ARBA00023136"/>
    </source>
</evidence>
<feature type="domain" description="Neurotransmitter-gated ion-channel ligand-binding" evidence="6">
    <location>
        <begin position="65"/>
        <end position="198"/>
    </location>
</feature>
<evidence type="ECO:0000256" key="1">
    <source>
        <dbReference type="ARBA" id="ARBA00004141"/>
    </source>
</evidence>
<feature type="transmembrane region" description="Helical" evidence="5">
    <location>
        <begin position="325"/>
        <end position="345"/>
    </location>
</feature>
<dbReference type="AlphaFoldDB" id="A0A819XEQ9"/>
<keyword evidence="2 5" id="KW-0812">Transmembrane</keyword>
<protein>
    <recommendedName>
        <fullName evidence="6">Neurotransmitter-gated ion-channel ligand-binding domain-containing protein</fullName>
    </recommendedName>
</protein>
<dbReference type="GO" id="GO:0004888">
    <property type="term" value="F:transmembrane signaling receptor activity"/>
    <property type="evidence" value="ECO:0007669"/>
    <property type="project" value="InterPro"/>
</dbReference>
<evidence type="ECO:0000256" key="5">
    <source>
        <dbReference type="SAM" id="Phobius"/>
    </source>
</evidence>
<evidence type="ECO:0000313" key="8">
    <source>
        <dbReference type="Proteomes" id="UP000663873"/>
    </source>
</evidence>
<comment type="subcellular location">
    <subcellularLocation>
        <location evidence="1">Membrane</location>
        <topology evidence="1">Multi-pass membrane protein</topology>
    </subcellularLocation>
</comment>
<dbReference type="InterPro" id="IPR038050">
    <property type="entry name" value="Neuro_actylchol_rec"/>
</dbReference>
<dbReference type="EMBL" id="CAJOBP010000173">
    <property type="protein sequence ID" value="CAF4135292.1"/>
    <property type="molecule type" value="Genomic_DNA"/>
</dbReference>
<accession>A0A819XEQ9</accession>
<dbReference type="SUPFAM" id="SSF90112">
    <property type="entry name" value="Neurotransmitter-gated ion-channel transmembrane pore"/>
    <property type="match status" value="1"/>
</dbReference>
<dbReference type="PANTHER" id="PTHR18945">
    <property type="entry name" value="NEUROTRANSMITTER GATED ION CHANNEL"/>
    <property type="match status" value="1"/>
</dbReference>
<proteinExistence type="predicted"/>
<dbReference type="Gene3D" id="2.70.170.10">
    <property type="entry name" value="Neurotransmitter-gated ion-channel ligand-binding domain"/>
    <property type="match status" value="1"/>
</dbReference>
<evidence type="ECO:0000313" key="7">
    <source>
        <dbReference type="EMBL" id="CAF4135292.1"/>
    </source>
</evidence>
<comment type="caution">
    <text evidence="7">The sequence shown here is derived from an EMBL/GenBank/DDBJ whole genome shotgun (WGS) entry which is preliminary data.</text>
</comment>
<dbReference type="Pfam" id="PF02931">
    <property type="entry name" value="Neur_chan_LBD"/>
    <property type="match status" value="1"/>
</dbReference>
<dbReference type="GO" id="GO:0005230">
    <property type="term" value="F:extracellular ligand-gated monoatomic ion channel activity"/>
    <property type="evidence" value="ECO:0007669"/>
    <property type="project" value="InterPro"/>
</dbReference>
<dbReference type="GO" id="GO:0016020">
    <property type="term" value="C:membrane"/>
    <property type="evidence" value="ECO:0007669"/>
    <property type="project" value="UniProtKB-SubCell"/>
</dbReference>